<protein>
    <submittedName>
        <fullName evidence="6">NnrU family protein</fullName>
    </submittedName>
</protein>
<accession>A0ABW7IAP7</accession>
<comment type="subcellular location">
    <subcellularLocation>
        <location evidence="1">Membrane</location>
        <topology evidence="1">Multi-pass membrane protein</topology>
    </subcellularLocation>
</comment>
<evidence type="ECO:0000313" key="7">
    <source>
        <dbReference type="Proteomes" id="UP001607157"/>
    </source>
</evidence>
<dbReference type="Pfam" id="PF07298">
    <property type="entry name" value="NnrU"/>
    <property type="match status" value="1"/>
</dbReference>
<dbReference type="Proteomes" id="UP001607157">
    <property type="component" value="Unassembled WGS sequence"/>
</dbReference>
<keyword evidence="2" id="KW-0812">Transmembrane</keyword>
<evidence type="ECO:0000256" key="1">
    <source>
        <dbReference type="ARBA" id="ARBA00004141"/>
    </source>
</evidence>
<reference evidence="6 7" key="1">
    <citation type="submission" date="2024-10" db="EMBL/GenBank/DDBJ databases">
        <authorList>
            <person name="Yang X.-N."/>
        </authorList>
    </citation>
    <scope>NUCLEOTIDE SEQUENCE [LARGE SCALE GENOMIC DNA]</scope>
    <source>
        <strain evidence="6 7">CAU 1059</strain>
    </source>
</reference>
<sequence length="92" mass="9824">MPRWADGAPAARRVGHTCLILAPSLARPNPLSFGGARDAAFNPVRRGMVRIFRHTVLGGLELRAGLHLLSNDDLTHVLVFGILTGFAIAGMP</sequence>
<keyword evidence="7" id="KW-1185">Reference proteome</keyword>
<dbReference type="InterPro" id="IPR009915">
    <property type="entry name" value="NnrU_dom"/>
</dbReference>
<evidence type="ECO:0000259" key="5">
    <source>
        <dbReference type="Pfam" id="PF07298"/>
    </source>
</evidence>
<evidence type="ECO:0000256" key="2">
    <source>
        <dbReference type="ARBA" id="ARBA00022692"/>
    </source>
</evidence>
<evidence type="ECO:0000256" key="4">
    <source>
        <dbReference type="ARBA" id="ARBA00023136"/>
    </source>
</evidence>
<evidence type="ECO:0000313" key="6">
    <source>
        <dbReference type="EMBL" id="MFH0255242.1"/>
    </source>
</evidence>
<proteinExistence type="predicted"/>
<organism evidence="6 7">
    <name type="scientific">Roseovarius aquimarinus</name>
    <dbReference type="NCBI Taxonomy" id="1229156"/>
    <lineage>
        <taxon>Bacteria</taxon>
        <taxon>Pseudomonadati</taxon>
        <taxon>Pseudomonadota</taxon>
        <taxon>Alphaproteobacteria</taxon>
        <taxon>Rhodobacterales</taxon>
        <taxon>Roseobacteraceae</taxon>
        <taxon>Roseovarius</taxon>
    </lineage>
</organism>
<comment type="caution">
    <text evidence="6">The sequence shown here is derived from an EMBL/GenBank/DDBJ whole genome shotgun (WGS) entry which is preliminary data.</text>
</comment>
<evidence type="ECO:0000256" key="3">
    <source>
        <dbReference type="ARBA" id="ARBA00022989"/>
    </source>
</evidence>
<keyword evidence="3" id="KW-1133">Transmembrane helix</keyword>
<dbReference type="RefSeq" id="WP_377173087.1">
    <property type="nucleotide sequence ID" value="NZ_JBHTJC010000006.1"/>
</dbReference>
<dbReference type="EMBL" id="JBIHMM010000005">
    <property type="protein sequence ID" value="MFH0255242.1"/>
    <property type="molecule type" value="Genomic_DNA"/>
</dbReference>
<feature type="domain" description="NnrU" evidence="5">
    <location>
        <begin position="17"/>
        <end position="91"/>
    </location>
</feature>
<gene>
    <name evidence="6" type="ORF">ACGRVM_15150</name>
</gene>
<keyword evidence="4" id="KW-0472">Membrane</keyword>
<name>A0ABW7IAP7_9RHOB</name>